<proteinExistence type="predicted"/>
<evidence type="ECO:0008006" key="3">
    <source>
        <dbReference type="Google" id="ProtNLM"/>
    </source>
</evidence>
<sequence length="269" mass="30768">MSGFTAFNKDYFNIVILSTQHSESINNVCHGIFKPTSFITDYFLGLEKQAAHFYSRKLFSFFEEEFLQGVGGMSSVLWKHSMHLQEVRSDGFTMFALHESFEYLLLRWSARDRKDIYSGQTLKGSAQNNSEASSGFIFGNYISRFAYQISTRVQMNEEAEQYMLAAMKDMSENIDLILNGKRKNHKFPREISQGGIAKVKDPIKHRPKGVSNAMLKSHWEKNKGKRKSHVKEKTSQMCLTSNQCNSTRLPKCFTEEFISGASSNQSLAQ</sequence>
<reference evidence="1 2" key="1">
    <citation type="journal article" date="2024" name="Plant Biotechnol. J.">
        <title>Dendrobium thyrsiflorum genome and its molecular insights into genes involved in important horticultural traits.</title>
        <authorList>
            <person name="Chen B."/>
            <person name="Wang J.Y."/>
            <person name="Zheng P.J."/>
            <person name="Li K.L."/>
            <person name="Liang Y.M."/>
            <person name="Chen X.F."/>
            <person name="Zhang C."/>
            <person name="Zhao X."/>
            <person name="He X."/>
            <person name="Zhang G.Q."/>
            <person name="Liu Z.J."/>
            <person name="Xu Q."/>
        </authorList>
    </citation>
    <scope>NUCLEOTIDE SEQUENCE [LARGE SCALE GENOMIC DNA]</scope>
    <source>
        <strain evidence="1">GZMU011</strain>
    </source>
</reference>
<gene>
    <name evidence="1" type="ORF">M5K25_026499</name>
</gene>
<accession>A0ABD0TXJ0</accession>
<dbReference type="EMBL" id="JANQDX010000019">
    <property type="protein sequence ID" value="KAL0904396.1"/>
    <property type="molecule type" value="Genomic_DNA"/>
</dbReference>
<keyword evidence="2" id="KW-1185">Reference proteome</keyword>
<dbReference type="Proteomes" id="UP001552299">
    <property type="component" value="Unassembled WGS sequence"/>
</dbReference>
<organism evidence="1 2">
    <name type="scientific">Dendrobium thyrsiflorum</name>
    <name type="common">Pinecone-like raceme dendrobium</name>
    <name type="synonym">Orchid</name>
    <dbReference type="NCBI Taxonomy" id="117978"/>
    <lineage>
        <taxon>Eukaryota</taxon>
        <taxon>Viridiplantae</taxon>
        <taxon>Streptophyta</taxon>
        <taxon>Embryophyta</taxon>
        <taxon>Tracheophyta</taxon>
        <taxon>Spermatophyta</taxon>
        <taxon>Magnoliopsida</taxon>
        <taxon>Liliopsida</taxon>
        <taxon>Asparagales</taxon>
        <taxon>Orchidaceae</taxon>
        <taxon>Epidendroideae</taxon>
        <taxon>Malaxideae</taxon>
        <taxon>Dendrobiinae</taxon>
        <taxon>Dendrobium</taxon>
    </lineage>
</organism>
<dbReference type="AlphaFoldDB" id="A0ABD0TXJ0"/>
<comment type="caution">
    <text evidence="1">The sequence shown here is derived from an EMBL/GenBank/DDBJ whole genome shotgun (WGS) entry which is preliminary data.</text>
</comment>
<evidence type="ECO:0000313" key="1">
    <source>
        <dbReference type="EMBL" id="KAL0904396.1"/>
    </source>
</evidence>
<protein>
    <recommendedName>
        <fullName evidence="3">Protein FAR1-RELATED SEQUENCE</fullName>
    </recommendedName>
</protein>
<name>A0ABD0TXJ0_DENTH</name>
<evidence type="ECO:0000313" key="2">
    <source>
        <dbReference type="Proteomes" id="UP001552299"/>
    </source>
</evidence>